<dbReference type="GO" id="GO:0005525">
    <property type="term" value="F:GTP binding"/>
    <property type="evidence" value="ECO:0007669"/>
    <property type="project" value="UniProtKB-UniRule"/>
</dbReference>
<dbReference type="CDD" id="cd01876">
    <property type="entry name" value="YihA_EngB"/>
    <property type="match status" value="1"/>
</dbReference>
<accession>A0A2P2E6P0</accession>
<comment type="caution">
    <text evidence="12">The sequence shown here is derived from an EMBL/GenBank/DDBJ whole genome shotgun (WGS) entry which is preliminary data.</text>
</comment>
<evidence type="ECO:0000313" key="12">
    <source>
        <dbReference type="EMBL" id="GBF56723.1"/>
    </source>
</evidence>
<dbReference type="InterPro" id="IPR019987">
    <property type="entry name" value="GTP-bd_ribosome_bio_YsxC"/>
</dbReference>
<comment type="similarity">
    <text evidence="2 10">Belongs to the TRAFAC class TrmE-Era-EngA-EngB-Septin-like GTPase superfamily. EngB GTPase family.</text>
</comment>
<evidence type="ECO:0000256" key="8">
    <source>
        <dbReference type="ARBA" id="ARBA00023210"/>
    </source>
</evidence>
<evidence type="ECO:0000256" key="3">
    <source>
        <dbReference type="ARBA" id="ARBA00022618"/>
    </source>
</evidence>
<keyword evidence="6" id="KW-0460">Magnesium</keyword>
<dbReference type="SUPFAM" id="SSF52540">
    <property type="entry name" value="P-loop containing nucleoside triphosphate hydrolases"/>
    <property type="match status" value="1"/>
</dbReference>
<keyword evidence="7 10" id="KW-0342">GTP-binding</keyword>
<dbReference type="AlphaFoldDB" id="A0A2P2E6P0"/>
<keyword evidence="9 10" id="KW-0131">Cell cycle</keyword>
<evidence type="ECO:0000256" key="10">
    <source>
        <dbReference type="HAMAP-Rule" id="MF_00321"/>
    </source>
</evidence>
<reference evidence="12 13" key="1">
    <citation type="journal article" date="2018" name="Genome Announc.">
        <title>Draft Genome Sequence of "Candidatus Phycosocius bacilliformis," an Alphaproteobacterial Ectosymbiont of the Hydrocarbon-Producing Green Alga Botryococcus braunii.</title>
        <authorList>
            <person name="Tanabe Y."/>
            <person name="Yamaguchi H."/>
            <person name="Watanabe M.M."/>
        </authorList>
    </citation>
    <scope>NUCLEOTIDE SEQUENCE [LARGE SCALE GENOMIC DNA]</scope>
    <source>
        <strain evidence="12 13">BOTRYCO-2</strain>
    </source>
</reference>
<evidence type="ECO:0000256" key="5">
    <source>
        <dbReference type="ARBA" id="ARBA00022741"/>
    </source>
</evidence>
<evidence type="ECO:0000259" key="11">
    <source>
        <dbReference type="PROSITE" id="PS51706"/>
    </source>
</evidence>
<evidence type="ECO:0000256" key="2">
    <source>
        <dbReference type="ARBA" id="ARBA00009638"/>
    </source>
</evidence>
<dbReference type="HAMAP" id="MF_00321">
    <property type="entry name" value="GTPase_EngB"/>
    <property type="match status" value="1"/>
</dbReference>
<dbReference type="GO" id="GO:0046872">
    <property type="term" value="F:metal ion binding"/>
    <property type="evidence" value="ECO:0007669"/>
    <property type="project" value="UniProtKB-KW"/>
</dbReference>
<evidence type="ECO:0000256" key="4">
    <source>
        <dbReference type="ARBA" id="ARBA00022723"/>
    </source>
</evidence>
<keyword evidence="13" id="KW-1185">Reference proteome</keyword>
<dbReference type="PROSITE" id="PS51706">
    <property type="entry name" value="G_ENGB"/>
    <property type="match status" value="1"/>
</dbReference>
<dbReference type="EMBL" id="BFBR01000001">
    <property type="protein sequence ID" value="GBF56723.1"/>
    <property type="molecule type" value="Genomic_DNA"/>
</dbReference>
<keyword evidence="5 10" id="KW-0547">Nucleotide-binding</keyword>
<dbReference type="Pfam" id="PF01926">
    <property type="entry name" value="MMR_HSR1"/>
    <property type="match status" value="1"/>
</dbReference>
<dbReference type="PANTHER" id="PTHR11649">
    <property type="entry name" value="MSS1/TRME-RELATED GTP-BINDING PROTEIN"/>
    <property type="match status" value="1"/>
</dbReference>
<dbReference type="InterPro" id="IPR006073">
    <property type="entry name" value="GTP-bd"/>
</dbReference>
<name>A0A2P2E6P0_9PROT</name>
<evidence type="ECO:0000256" key="6">
    <source>
        <dbReference type="ARBA" id="ARBA00022842"/>
    </source>
</evidence>
<dbReference type="PANTHER" id="PTHR11649:SF13">
    <property type="entry name" value="ENGB-TYPE G DOMAIN-CONTAINING PROTEIN"/>
    <property type="match status" value="1"/>
</dbReference>
<dbReference type="GO" id="GO:0000917">
    <property type="term" value="P:division septum assembly"/>
    <property type="evidence" value="ECO:0007669"/>
    <property type="project" value="UniProtKB-KW"/>
</dbReference>
<comment type="cofactor">
    <cofactor evidence="1">
        <name>Mg(2+)</name>
        <dbReference type="ChEBI" id="CHEBI:18420"/>
    </cofactor>
</comment>
<feature type="domain" description="EngB-type G" evidence="11">
    <location>
        <begin position="39"/>
        <end position="219"/>
    </location>
</feature>
<dbReference type="NCBIfam" id="TIGR03598">
    <property type="entry name" value="GTPase_YsxC"/>
    <property type="match status" value="1"/>
</dbReference>
<dbReference type="Proteomes" id="UP000245086">
    <property type="component" value="Unassembled WGS sequence"/>
</dbReference>
<evidence type="ECO:0000313" key="13">
    <source>
        <dbReference type="Proteomes" id="UP000245086"/>
    </source>
</evidence>
<proteinExistence type="inferred from homology"/>
<organism evidence="12 13">
    <name type="scientific">Candidatus Phycosocius bacilliformis</name>
    <dbReference type="NCBI Taxonomy" id="1445552"/>
    <lineage>
        <taxon>Bacteria</taxon>
        <taxon>Pseudomonadati</taxon>
        <taxon>Pseudomonadota</taxon>
        <taxon>Alphaproteobacteria</taxon>
        <taxon>Caulobacterales</taxon>
        <taxon>Caulobacterales incertae sedis</taxon>
        <taxon>Candidatus Phycosocius</taxon>
    </lineage>
</organism>
<evidence type="ECO:0000256" key="9">
    <source>
        <dbReference type="ARBA" id="ARBA00023306"/>
    </source>
</evidence>
<evidence type="ECO:0000256" key="1">
    <source>
        <dbReference type="ARBA" id="ARBA00001946"/>
    </source>
</evidence>
<dbReference type="InterPro" id="IPR030393">
    <property type="entry name" value="G_ENGB_dom"/>
</dbReference>
<dbReference type="Gene3D" id="3.40.50.300">
    <property type="entry name" value="P-loop containing nucleotide triphosphate hydrolases"/>
    <property type="match status" value="1"/>
</dbReference>
<sequence>MADGTPASGSQLSPGERLFRLEPRFLWAAKTMADLPPMGAPEICFAGRSNVGKSSLVNALVGRKGLARASSEPGRTRELIFFTLAGKDEVERVRIVDLPGYGHAVASKTEIARWNIATKDFLRGRATLKRAFVLIDSRHGVKPNDLEVLSMLDSAALSYQIVLTKVDKLKKGELDAVISATQEVLKKRPAAHPDILPVSSHEQIGIGRLRDEIASLSVIDAS</sequence>
<dbReference type="GO" id="GO:0005829">
    <property type="term" value="C:cytosol"/>
    <property type="evidence" value="ECO:0007669"/>
    <property type="project" value="TreeGrafter"/>
</dbReference>
<keyword evidence="8 10" id="KW-0717">Septation</keyword>
<protein>
    <recommendedName>
        <fullName evidence="10">Probable GTP-binding protein EngB</fullName>
    </recommendedName>
</protein>
<dbReference type="InterPro" id="IPR027417">
    <property type="entry name" value="P-loop_NTPase"/>
</dbReference>
<keyword evidence="4" id="KW-0479">Metal-binding</keyword>
<dbReference type="OrthoDB" id="9804921at2"/>
<keyword evidence="3 10" id="KW-0132">Cell division</keyword>
<evidence type="ECO:0000256" key="7">
    <source>
        <dbReference type="ARBA" id="ARBA00023134"/>
    </source>
</evidence>
<gene>
    <name evidence="10 12" type="primary">engB</name>
    <name evidence="12" type="ORF">PbB2_00380</name>
</gene>
<comment type="function">
    <text evidence="10">Necessary for normal cell division and for the maintenance of normal septation.</text>
</comment>